<organism evidence="2 3">
    <name type="scientific">Paenibacillus solisilvae</name>
    <dbReference type="NCBI Taxonomy" id="2486751"/>
    <lineage>
        <taxon>Bacteria</taxon>
        <taxon>Bacillati</taxon>
        <taxon>Bacillota</taxon>
        <taxon>Bacilli</taxon>
        <taxon>Bacillales</taxon>
        <taxon>Paenibacillaceae</taxon>
        <taxon>Paenibacillus</taxon>
    </lineage>
</organism>
<proteinExistence type="predicted"/>
<feature type="transmembrane region" description="Helical" evidence="1">
    <location>
        <begin position="196"/>
        <end position="217"/>
    </location>
</feature>
<reference evidence="3" key="1">
    <citation type="journal article" date="2019" name="Int. J. Syst. Evol. Microbiol.">
        <title>The Global Catalogue of Microorganisms (GCM) 10K type strain sequencing project: providing services to taxonomists for standard genome sequencing and annotation.</title>
        <authorList>
            <consortium name="The Broad Institute Genomics Platform"/>
            <consortium name="The Broad Institute Genome Sequencing Center for Infectious Disease"/>
            <person name="Wu L."/>
            <person name="Ma J."/>
        </authorList>
    </citation>
    <scope>NUCLEOTIDE SEQUENCE [LARGE SCALE GENOMIC DNA]</scope>
    <source>
        <strain evidence="3">CGMCC 1.3240</strain>
    </source>
</reference>
<feature type="transmembrane region" description="Helical" evidence="1">
    <location>
        <begin position="287"/>
        <end position="307"/>
    </location>
</feature>
<sequence>MPFTFSHPLYSVPLYRAAPKWLSVTGLLLGSMAPDLEYFAAMESYRTIGHSLTGFFVLGLPLCIGLAFAFHFVVKPVLPQFIPSIWGLDRFVQSMTRARWEINSPKAWVGFLISLFIGFLTHMFMDGWTHRSGTFVNEFPLLKEEYGGEGIYQWMQYGFSLLGLIVPALLLLARFKKWRQENRIEQRPEQRAVPHVKALLWLCAVGMGVLLFLFKYYFSYDRLWLGIFIVAPLTAALFGLYLSSLLYMSIQRGRLVLGAAFLVMYWFLILLYKTAERTAGWSSETAIWLGYLLLLSILLLTASRICGKD</sequence>
<feature type="transmembrane region" description="Helical" evidence="1">
    <location>
        <begin position="52"/>
        <end position="74"/>
    </location>
</feature>
<keyword evidence="3" id="KW-1185">Reference proteome</keyword>
<comment type="caution">
    <text evidence="2">The sequence shown here is derived from an EMBL/GenBank/DDBJ whole genome shotgun (WGS) entry which is preliminary data.</text>
</comment>
<dbReference type="Proteomes" id="UP001596047">
    <property type="component" value="Unassembled WGS sequence"/>
</dbReference>
<feature type="transmembrane region" description="Helical" evidence="1">
    <location>
        <begin position="107"/>
        <end position="125"/>
    </location>
</feature>
<gene>
    <name evidence="2" type="ORF">ACFPYJ_07305</name>
</gene>
<feature type="transmembrane region" description="Helical" evidence="1">
    <location>
        <begin position="223"/>
        <end position="243"/>
    </location>
</feature>
<evidence type="ECO:0000256" key="1">
    <source>
        <dbReference type="SAM" id="Phobius"/>
    </source>
</evidence>
<evidence type="ECO:0000313" key="3">
    <source>
        <dbReference type="Proteomes" id="UP001596047"/>
    </source>
</evidence>
<keyword evidence="1" id="KW-0812">Transmembrane</keyword>
<evidence type="ECO:0000313" key="2">
    <source>
        <dbReference type="EMBL" id="MFC5648937.1"/>
    </source>
</evidence>
<keyword evidence="1" id="KW-1133">Transmembrane helix</keyword>
<protein>
    <submittedName>
        <fullName evidence="2">DUF4184 family protein</fullName>
    </submittedName>
</protein>
<feature type="transmembrane region" description="Helical" evidence="1">
    <location>
        <begin position="255"/>
        <end position="275"/>
    </location>
</feature>
<name>A0ABW0VSZ8_9BACL</name>
<accession>A0ABW0VSZ8</accession>
<dbReference type="InterPro" id="IPR025238">
    <property type="entry name" value="DUF4184"/>
</dbReference>
<dbReference type="EMBL" id="JBHSOW010000028">
    <property type="protein sequence ID" value="MFC5648937.1"/>
    <property type="molecule type" value="Genomic_DNA"/>
</dbReference>
<dbReference type="RefSeq" id="WP_379187428.1">
    <property type="nucleotide sequence ID" value="NZ_JBHSOW010000028.1"/>
</dbReference>
<keyword evidence="1" id="KW-0472">Membrane</keyword>
<dbReference type="Pfam" id="PF13803">
    <property type="entry name" value="DUF4184"/>
    <property type="match status" value="1"/>
</dbReference>
<feature type="transmembrane region" description="Helical" evidence="1">
    <location>
        <begin position="154"/>
        <end position="175"/>
    </location>
</feature>